<comment type="caution">
    <text evidence="1">The sequence shown here is derived from an EMBL/GenBank/DDBJ whole genome shotgun (WGS) entry which is preliminary data.</text>
</comment>
<organism evidence="1 2">
    <name type="scientific">Solanum bulbocastanum</name>
    <name type="common">Wild potato</name>
    <dbReference type="NCBI Taxonomy" id="147425"/>
    <lineage>
        <taxon>Eukaryota</taxon>
        <taxon>Viridiplantae</taxon>
        <taxon>Streptophyta</taxon>
        <taxon>Embryophyta</taxon>
        <taxon>Tracheophyta</taxon>
        <taxon>Spermatophyta</taxon>
        <taxon>Magnoliopsida</taxon>
        <taxon>eudicotyledons</taxon>
        <taxon>Gunneridae</taxon>
        <taxon>Pentapetalae</taxon>
        <taxon>asterids</taxon>
        <taxon>lamiids</taxon>
        <taxon>Solanales</taxon>
        <taxon>Solanaceae</taxon>
        <taxon>Solanoideae</taxon>
        <taxon>Solaneae</taxon>
        <taxon>Solanum</taxon>
    </lineage>
</organism>
<dbReference type="Proteomes" id="UP001371456">
    <property type="component" value="Unassembled WGS sequence"/>
</dbReference>
<name>A0AAN8U867_SOLBU</name>
<gene>
    <name evidence="1" type="ORF">RDI58_000797</name>
</gene>
<dbReference type="EMBL" id="JBANQN010000001">
    <property type="protein sequence ID" value="KAK6803013.1"/>
    <property type="molecule type" value="Genomic_DNA"/>
</dbReference>
<dbReference type="AlphaFoldDB" id="A0AAN8U867"/>
<keyword evidence="2" id="KW-1185">Reference proteome</keyword>
<proteinExistence type="predicted"/>
<evidence type="ECO:0000313" key="1">
    <source>
        <dbReference type="EMBL" id="KAK6803013.1"/>
    </source>
</evidence>
<sequence length="42" mass="4897">MDTISADSLHQLIMKLKKLFMKQVLQLYSNLKTSFKAIVLEK</sequence>
<reference evidence="1 2" key="1">
    <citation type="submission" date="2024-02" db="EMBL/GenBank/DDBJ databases">
        <title>de novo genome assembly of Solanum bulbocastanum strain 11H21.</title>
        <authorList>
            <person name="Hosaka A.J."/>
        </authorList>
    </citation>
    <scope>NUCLEOTIDE SEQUENCE [LARGE SCALE GENOMIC DNA]</scope>
    <source>
        <tissue evidence="1">Young leaves</tissue>
    </source>
</reference>
<protein>
    <submittedName>
        <fullName evidence="1">Uncharacterized protein</fullName>
    </submittedName>
</protein>
<accession>A0AAN8U867</accession>
<evidence type="ECO:0000313" key="2">
    <source>
        <dbReference type="Proteomes" id="UP001371456"/>
    </source>
</evidence>